<sequence>MLTKDLVDIKHPPIDSKDKDSMSALATCNDDDDDELAGVGTPETALSSSVLELATGPPEYRADERSIAHCSKASVN</sequence>
<proteinExistence type="predicted"/>
<dbReference type="KEGG" id="maw:19251124"/>
<dbReference type="GeneID" id="19251124"/>
<dbReference type="AlphaFoldDB" id="E9EAB4"/>
<feature type="region of interest" description="Disordered" evidence="1">
    <location>
        <begin position="1"/>
        <end position="42"/>
    </location>
</feature>
<evidence type="ECO:0000313" key="3">
    <source>
        <dbReference type="Proteomes" id="UP000002499"/>
    </source>
</evidence>
<protein>
    <submittedName>
        <fullName evidence="2">Uncharacterized protein</fullName>
    </submittedName>
</protein>
<evidence type="ECO:0000313" key="2">
    <source>
        <dbReference type="EMBL" id="EFY87135.1"/>
    </source>
</evidence>
<evidence type="ECO:0000256" key="1">
    <source>
        <dbReference type="SAM" id="MobiDB-lite"/>
    </source>
</evidence>
<dbReference type="EMBL" id="GL698532">
    <property type="protein sequence ID" value="EFY87135.1"/>
    <property type="molecule type" value="Genomic_DNA"/>
</dbReference>
<name>E9EAB4_METAQ</name>
<reference evidence="2 3" key="1">
    <citation type="journal article" date="2011" name="PLoS Genet.">
        <title>Genome sequencing and comparative transcriptomics of the model entomopathogenic fungi Metarhizium anisopliae and M. acridum.</title>
        <authorList>
            <person name="Gao Q."/>
            <person name="Jin K."/>
            <person name="Ying S.H."/>
            <person name="Zhang Y."/>
            <person name="Xiao G."/>
            <person name="Shang Y."/>
            <person name="Duan Z."/>
            <person name="Hu X."/>
            <person name="Xie X.Q."/>
            <person name="Zhou G."/>
            <person name="Peng G."/>
            <person name="Luo Z."/>
            <person name="Huang W."/>
            <person name="Wang B."/>
            <person name="Fang W."/>
            <person name="Wang S."/>
            <person name="Zhong Y."/>
            <person name="Ma L.J."/>
            <person name="St Leger R.J."/>
            <person name="Zhao G.P."/>
            <person name="Pei Y."/>
            <person name="Feng M.G."/>
            <person name="Xia Y."/>
            <person name="Wang C."/>
        </authorList>
    </citation>
    <scope>NUCLEOTIDE SEQUENCE [LARGE SCALE GENOMIC DNA]</scope>
    <source>
        <strain evidence="2 3">CQMa 102</strain>
    </source>
</reference>
<dbReference type="HOGENOM" id="CLU_2655021_0_0_1"/>
<keyword evidence="3" id="KW-1185">Reference proteome</keyword>
<dbReference type="Proteomes" id="UP000002499">
    <property type="component" value="Unassembled WGS sequence"/>
</dbReference>
<dbReference type="InParanoid" id="E9EAB4"/>
<gene>
    <name evidence="2" type="ORF">MAC_06813</name>
</gene>
<organism evidence="3">
    <name type="scientific">Metarhizium acridum (strain CQMa 102)</name>
    <dbReference type="NCBI Taxonomy" id="655827"/>
    <lineage>
        <taxon>Eukaryota</taxon>
        <taxon>Fungi</taxon>
        <taxon>Dikarya</taxon>
        <taxon>Ascomycota</taxon>
        <taxon>Pezizomycotina</taxon>
        <taxon>Sordariomycetes</taxon>
        <taxon>Hypocreomycetidae</taxon>
        <taxon>Hypocreales</taxon>
        <taxon>Clavicipitaceae</taxon>
        <taxon>Metarhizium</taxon>
    </lineage>
</organism>
<accession>E9EAB4</accession>
<feature type="compositionally biased region" description="Basic and acidic residues" evidence="1">
    <location>
        <begin position="1"/>
        <end position="21"/>
    </location>
</feature>